<keyword evidence="5" id="KW-0645">Protease</keyword>
<organism evidence="12 13">
    <name type="scientific">Camellia sinensis var. sinensis</name>
    <name type="common">China tea</name>
    <dbReference type="NCBI Taxonomy" id="542762"/>
    <lineage>
        <taxon>Eukaryota</taxon>
        <taxon>Viridiplantae</taxon>
        <taxon>Streptophyta</taxon>
        <taxon>Embryophyta</taxon>
        <taxon>Tracheophyta</taxon>
        <taxon>Spermatophyta</taxon>
        <taxon>Magnoliopsida</taxon>
        <taxon>eudicotyledons</taxon>
        <taxon>Gunneridae</taxon>
        <taxon>Pentapetalae</taxon>
        <taxon>asterids</taxon>
        <taxon>Ericales</taxon>
        <taxon>Theaceae</taxon>
        <taxon>Camellia</taxon>
    </lineage>
</organism>
<comment type="caution">
    <text evidence="12">The sequence shown here is derived from an EMBL/GenBank/DDBJ whole genome shotgun (WGS) entry which is preliminary data.</text>
</comment>
<name>A0A4S4DCV3_CAMSN</name>
<evidence type="ECO:0000256" key="6">
    <source>
        <dbReference type="ARBA" id="ARBA00022702"/>
    </source>
</evidence>
<sequence length="406" mass="45521">METKWKKSSSSCLHLTTLLAVLLILQSVLAAEENDIDQHGHCNGSMGFCDENGNKTAPMESETSRRFLETTKYITLGALKPNLPVCGGDGERGAPYSRSCLPPPSNPESRGCSQYYRQIHRATHYTPDNEVTSDLEIKSIMKFGSKKGWKPKVPFRLRGKSAIRFCIFPRIKPAIYGPGNTPVYLNVYDLTPMNGYVYWAGFGIFHSGVEDEVNILQLLCLHFSVHGVEYAFGAHDYPSSGVFEVEPRQCPGFKFRKSILIGTTCLDAIQLREFMERHSANYNGDTYHLIVKNCNHFCKDICYQLTGKPIPKWVNRLAKTGSIFNCVLPESLKISAVRHDPSCEACDSEKRRLRSAFSCLSSISTRQRQLSTSSSLQLPFKGCLPPWEFSKSNNGSLRKGTMKMTV</sequence>
<dbReference type="PANTHER" id="PTHR12378">
    <property type="entry name" value="DESUMOYLATING ISOPEPTIDASE"/>
    <property type="match status" value="1"/>
</dbReference>
<evidence type="ECO:0000256" key="7">
    <source>
        <dbReference type="ARBA" id="ARBA00022729"/>
    </source>
</evidence>
<protein>
    <recommendedName>
        <fullName evidence="11">PPPDE domain-containing protein</fullName>
    </recommendedName>
</protein>
<dbReference type="Gene3D" id="3.90.1720.30">
    <property type="entry name" value="PPPDE domains"/>
    <property type="match status" value="1"/>
</dbReference>
<dbReference type="InterPro" id="IPR008801">
    <property type="entry name" value="RALF"/>
</dbReference>
<dbReference type="GO" id="GO:0005576">
    <property type="term" value="C:extracellular region"/>
    <property type="evidence" value="ECO:0007669"/>
    <property type="project" value="UniProtKB-SubCell"/>
</dbReference>
<evidence type="ECO:0000313" key="13">
    <source>
        <dbReference type="Proteomes" id="UP000306102"/>
    </source>
</evidence>
<dbReference type="EMBL" id="SDRB02011675">
    <property type="protein sequence ID" value="THG00448.1"/>
    <property type="molecule type" value="Genomic_DNA"/>
</dbReference>
<evidence type="ECO:0000256" key="2">
    <source>
        <dbReference type="ARBA" id="ARBA00008140"/>
    </source>
</evidence>
<dbReference type="Pfam" id="PF05498">
    <property type="entry name" value="RALF"/>
    <property type="match status" value="1"/>
</dbReference>
<dbReference type="AlphaFoldDB" id="A0A4S4DCV3"/>
<evidence type="ECO:0000256" key="4">
    <source>
        <dbReference type="ARBA" id="ARBA00022525"/>
    </source>
</evidence>
<proteinExistence type="inferred from homology"/>
<evidence type="ECO:0000256" key="5">
    <source>
        <dbReference type="ARBA" id="ARBA00022670"/>
    </source>
</evidence>
<dbReference type="InterPro" id="IPR008580">
    <property type="entry name" value="PPPDE_dom"/>
</dbReference>
<dbReference type="GO" id="GO:0005179">
    <property type="term" value="F:hormone activity"/>
    <property type="evidence" value="ECO:0007669"/>
    <property type="project" value="UniProtKB-KW"/>
</dbReference>
<evidence type="ECO:0000256" key="8">
    <source>
        <dbReference type="ARBA" id="ARBA00022801"/>
    </source>
</evidence>
<dbReference type="GO" id="GO:0016579">
    <property type="term" value="P:protein deubiquitination"/>
    <property type="evidence" value="ECO:0007669"/>
    <property type="project" value="TreeGrafter"/>
</dbReference>
<dbReference type="SMART" id="SM01179">
    <property type="entry name" value="DUF862"/>
    <property type="match status" value="1"/>
</dbReference>
<gene>
    <name evidence="12" type="ORF">TEA_025730</name>
</gene>
<dbReference type="InterPro" id="IPR042266">
    <property type="entry name" value="PPPDE_sf"/>
</dbReference>
<evidence type="ECO:0000313" key="12">
    <source>
        <dbReference type="EMBL" id="THG00448.1"/>
    </source>
</evidence>
<comment type="subcellular location">
    <subcellularLocation>
        <location evidence="1">Secreted</location>
    </subcellularLocation>
</comment>
<accession>A0A4S4DCV3</accession>
<keyword evidence="6" id="KW-0372">Hormone</keyword>
<evidence type="ECO:0000256" key="9">
    <source>
        <dbReference type="ARBA" id="ARBA00023157"/>
    </source>
</evidence>
<feature type="domain" description="PPPDE" evidence="11">
    <location>
        <begin position="181"/>
        <end position="332"/>
    </location>
</feature>
<evidence type="ECO:0000256" key="1">
    <source>
        <dbReference type="ARBA" id="ARBA00004613"/>
    </source>
</evidence>
<dbReference type="PROSITE" id="PS51858">
    <property type="entry name" value="PPPDE"/>
    <property type="match status" value="1"/>
</dbReference>
<keyword evidence="13" id="KW-1185">Reference proteome</keyword>
<evidence type="ECO:0000256" key="10">
    <source>
        <dbReference type="SAM" id="SignalP"/>
    </source>
</evidence>
<dbReference type="PANTHER" id="PTHR12378:SF48">
    <property type="entry name" value="PUTATIVE THIOL PEPTIDASE FAMILY PROTEIN-RELATED"/>
    <property type="match status" value="1"/>
</dbReference>
<reference evidence="12 13" key="1">
    <citation type="journal article" date="2018" name="Proc. Natl. Acad. Sci. U.S.A.">
        <title>Draft genome sequence of Camellia sinensis var. sinensis provides insights into the evolution of the tea genome and tea quality.</title>
        <authorList>
            <person name="Wei C."/>
            <person name="Yang H."/>
            <person name="Wang S."/>
            <person name="Zhao J."/>
            <person name="Liu C."/>
            <person name="Gao L."/>
            <person name="Xia E."/>
            <person name="Lu Y."/>
            <person name="Tai Y."/>
            <person name="She G."/>
            <person name="Sun J."/>
            <person name="Cao H."/>
            <person name="Tong W."/>
            <person name="Gao Q."/>
            <person name="Li Y."/>
            <person name="Deng W."/>
            <person name="Jiang X."/>
            <person name="Wang W."/>
            <person name="Chen Q."/>
            <person name="Zhang S."/>
            <person name="Li H."/>
            <person name="Wu J."/>
            <person name="Wang P."/>
            <person name="Li P."/>
            <person name="Shi C."/>
            <person name="Zheng F."/>
            <person name="Jian J."/>
            <person name="Huang B."/>
            <person name="Shan D."/>
            <person name="Shi M."/>
            <person name="Fang C."/>
            <person name="Yue Y."/>
            <person name="Li F."/>
            <person name="Li D."/>
            <person name="Wei S."/>
            <person name="Han B."/>
            <person name="Jiang C."/>
            <person name="Yin Y."/>
            <person name="Xia T."/>
            <person name="Zhang Z."/>
            <person name="Bennetzen J.L."/>
            <person name="Zhao S."/>
            <person name="Wan X."/>
        </authorList>
    </citation>
    <scope>NUCLEOTIDE SEQUENCE [LARGE SCALE GENOMIC DNA]</scope>
    <source>
        <strain evidence="13">cv. Shuchazao</strain>
        <tissue evidence="12">Leaf</tissue>
    </source>
</reference>
<dbReference type="Proteomes" id="UP000306102">
    <property type="component" value="Unassembled WGS sequence"/>
</dbReference>
<dbReference type="GO" id="GO:0006508">
    <property type="term" value="P:proteolysis"/>
    <property type="evidence" value="ECO:0007669"/>
    <property type="project" value="UniProtKB-KW"/>
</dbReference>
<keyword evidence="8" id="KW-0378">Hydrolase</keyword>
<dbReference type="GO" id="GO:0101005">
    <property type="term" value="F:deubiquitinase activity"/>
    <property type="evidence" value="ECO:0007669"/>
    <property type="project" value="TreeGrafter"/>
</dbReference>
<evidence type="ECO:0000259" key="11">
    <source>
        <dbReference type="PROSITE" id="PS51858"/>
    </source>
</evidence>
<dbReference type="STRING" id="542762.A0A4S4DCV3"/>
<comment type="similarity">
    <text evidence="2">Belongs to the DeSI family.</text>
</comment>
<evidence type="ECO:0000256" key="3">
    <source>
        <dbReference type="ARBA" id="ARBA00009178"/>
    </source>
</evidence>
<dbReference type="Pfam" id="PF05903">
    <property type="entry name" value="Peptidase_C97"/>
    <property type="match status" value="1"/>
</dbReference>
<keyword evidence="4" id="KW-0964">Secreted</keyword>
<comment type="similarity">
    <text evidence="3">Belongs to the plant rapid alkalinization factor (RALF) family.</text>
</comment>
<keyword evidence="9" id="KW-1015">Disulfide bond</keyword>
<feature type="chain" id="PRO_5020474236" description="PPPDE domain-containing protein" evidence="10">
    <location>
        <begin position="31"/>
        <end position="406"/>
    </location>
</feature>
<keyword evidence="7 10" id="KW-0732">Signal</keyword>
<feature type="signal peptide" evidence="10">
    <location>
        <begin position="1"/>
        <end position="30"/>
    </location>
</feature>